<evidence type="ECO:0000256" key="3">
    <source>
        <dbReference type="ARBA" id="ARBA00022692"/>
    </source>
</evidence>
<evidence type="ECO:0000256" key="2">
    <source>
        <dbReference type="ARBA" id="ARBA00008573"/>
    </source>
</evidence>
<comment type="subcellular location">
    <subcellularLocation>
        <location evidence="1 6">Membrane</location>
        <topology evidence="1 6">Multi-pass membrane protein</topology>
    </subcellularLocation>
</comment>
<evidence type="ECO:0000313" key="8">
    <source>
        <dbReference type="Proteomes" id="UP000541444"/>
    </source>
</evidence>
<accession>A0A7J7PC09</accession>
<keyword evidence="8" id="KW-1185">Reference proteome</keyword>
<comment type="similarity">
    <text evidence="2 6">Belongs to the DP1 family.</text>
</comment>
<dbReference type="Proteomes" id="UP000541444">
    <property type="component" value="Unassembled WGS sequence"/>
</dbReference>
<evidence type="ECO:0000256" key="6">
    <source>
        <dbReference type="RuleBase" id="RU362006"/>
    </source>
</evidence>
<comment type="caution">
    <text evidence="7">The sequence shown here is derived from an EMBL/GenBank/DDBJ whole genome shotgun (WGS) entry which is preliminary data.</text>
</comment>
<dbReference type="PANTHER" id="PTHR12300:SF161">
    <property type="entry name" value="RECEPTOR EXPRESSION-ENHANCING PROTEIN"/>
    <property type="match status" value="1"/>
</dbReference>
<evidence type="ECO:0000256" key="1">
    <source>
        <dbReference type="ARBA" id="ARBA00004141"/>
    </source>
</evidence>
<name>A0A7J7PC09_9MAGN</name>
<dbReference type="PANTHER" id="PTHR12300">
    <property type="entry name" value="HVA22-LIKE PROTEINS"/>
    <property type="match status" value="1"/>
</dbReference>
<dbReference type="EMBL" id="JACGCM010000049">
    <property type="protein sequence ID" value="KAF6176728.1"/>
    <property type="molecule type" value="Genomic_DNA"/>
</dbReference>
<gene>
    <name evidence="7" type="ORF">GIB67_031539</name>
</gene>
<evidence type="ECO:0000313" key="7">
    <source>
        <dbReference type="EMBL" id="KAF6176728.1"/>
    </source>
</evidence>
<dbReference type="GO" id="GO:0016020">
    <property type="term" value="C:membrane"/>
    <property type="evidence" value="ECO:0007669"/>
    <property type="project" value="UniProtKB-SubCell"/>
</dbReference>
<dbReference type="InterPro" id="IPR004345">
    <property type="entry name" value="TB2_DP1_HVA22"/>
</dbReference>
<protein>
    <recommendedName>
        <fullName evidence="6">HVA22-like protein</fullName>
    </recommendedName>
</protein>
<keyword evidence="4" id="KW-1133">Transmembrane helix</keyword>
<evidence type="ECO:0000256" key="5">
    <source>
        <dbReference type="ARBA" id="ARBA00023136"/>
    </source>
</evidence>
<keyword evidence="5" id="KW-0472">Membrane</keyword>
<proteinExistence type="inferred from homology"/>
<dbReference type="Pfam" id="PF03134">
    <property type="entry name" value="TB2_DP1_HVA22"/>
    <property type="match status" value="1"/>
</dbReference>
<dbReference type="OrthoDB" id="434647at2759"/>
<keyword evidence="3" id="KW-0812">Transmembrane</keyword>
<reference evidence="7 8" key="1">
    <citation type="journal article" date="2020" name="IScience">
        <title>Genome Sequencing of the Endangered Kingdonia uniflora (Circaeasteraceae, Ranunculales) Reveals Potential Mechanisms of Evolutionary Specialization.</title>
        <authorList>
            <person name="Sun Y."/>
            <person name="Deng T."/>
            <person name="Zhang A."/>
            <person name="Moore M.J."/>
            <person name="Landis J.B."/>
            <person name="Lin N."/>
            <person name="Zhang H."/>
            <person name="Zhang X."/>
            <person name="Huang J."/>
            <person name="Zhang X."/>
            <person name="Sun H."/>
            <person name="Wang H."/>
        </authorList>
    </citation>
    <scope>NUCLEOTIDE SEQUENCE [LARGE SCALE GENOMIC DNA]</scope>
    <source>
        <strain evidence="7">TB1705</strain>
        <tissue evidence="7">Leaf</tissue>
    </source>
</reference>
<organism evidence="7 8">
    <name type="scientific">Kingdonia uniflora</name>
    <dbReference type="NCBI Taxonomy" id="39325"/>
    <lineage>
        <taxon>Eukaryota</taxon>
        <taxon>Viridiplantae</taxon>
        <taxon>Streptophyta</taxon>
        <taxon>Embryophyta</taxon>
        <taxon>Tracheophyta</taxon>
        <taxon>Spermatophyta</taxon>
        <taxon>Magnoliopsida</taxon>
        <taxon>Ranunculales</taxon>
        <taxon>Circaeasteraceae</taxon>
        <taxon>Kingdonia</taxon>
    </lineage>
</organism>
<evidence type="ECO:0000256" key="4">
    <source>
        <dbReference type="ARBA" id="ARBA00022989"/>
    </source>
</evidence>
<dbReference type="AlphaFoldDB" id="A0A7J7PC09"/>
<sequence length="347" mass="39326">MMVFVHNIWASIQAIEGNLNDNNRKWLTFWVLFAMAMLFEYISEPLIKWIQFWLEMKLVVTFCLVAPRLNGAVYVYEAFIRLCFHLNPQTCSTWFNTPKKTFLLGSLDDFLLVADRYVKENGSEVLDNLITEKVMRTETNLPLNQIREITTIEENKVMAAQSKVSPGSLAIKCTQASLPLAESQSLPAKLESKVLLRGKKHLKKEAEIKANTMVAKRKGGRVSKSKQTYQPIGTSENVGSKKQASLWYHNCNVRCSGLDMINHLSGYIFTVLIGKMTAKCIVGGCGSYGKVELRYGEGKVHWKGVAYYNRLIEYLFEKGAHIFKPLSCHFSSIKALSLGPKHIFILI</sequence>